<dbReference type="OMA" id="AVITFWW"/>
<accession>A8Q355</accession>
<name>A8Q355_MALGO</name>
<dbReference type="GeneID" id="5854826"/>
<dbReference type="Proteomes" id="UP000008837">
    <property type="component" value="Unassembled WGS sequence"/>
</dbReference>
<comment type="caution">
    <text evidence="1">The sequence shown here is derived from an EMBL/GenBank/DDBJ whole genome shotgun (WGS) entry which is preliminary data.</text>
</comment>
<keyword evidence="2" id="KW-1185">Reference proteome</keyword>
<dbReference type="Pfam" id="PF10445">
    <property type="entry name" value="DUF2456"/>
    <property type="match status" value="1"/>
</dbReference>
<dbReference type="VEuPathDB" id="FungiDB:MGL_2315"/>
<dbReference type="OrthoDB" id="15595at2759"/>
<evidence type="ECO:0000313" key="1">
    <source>
        <dbReference type="EMBL" id="EDP43305.1"/>
    </source>
</evidence>
<dbReference type="InParanoid" id="A8Q355"/>
<gene>
    <name evidence="1" type="ORF">MGL_2315</name>
</gene>
<proteinExistence type="predicted"/>
<dbReference type="KEGG" id="mgl:MGL_2315"/>
<sequence length="268" mass="30516">MHTFGAGILSGAANFGVACAMYRTTNKPIKMWPLNENTLAGDMGVTVVIQQIITYIVTSNLCNFDLRHGTRSLTRPWPPMMHFPSTSMPTGSWFGVKMPSVVQAEGHLLYMGNAENKSRFTQFCLWFLRATCTGSERNIIFERGLTVRHRFERLLWTALQGGWWAVITFWWYWPIAIAITQPLYGDDDLRGTWTPTFIKLLFGGIMGLITNPIMAMMTLGAECHVHRFYPDMELWQETEPALPMTSGNSFDDQIQSFDEVFTDFDATK</sequence>
<dbReference type="PANTHER" id="PTHR28297">
    <property type="entry name" value="FUNGAL PROTEIN"/>
    <property type="match status" value="1"/>
</dbReference>
<dbReference type="STRING" id="425265.A8Q355"/>
<reference evidence="1 2" key="1">
    <citation type="journal article" date="2007" name="Proc. Natl. Acad. Sci. U.S.A.">
        <title>Dandruff-associated Malassezia genomes reveal convergent and divergent virulence traits shared with plant and human fungal pathogens.</title>
        <authorList>
            <person name="Xu J."/>
            <person name="Saunders C.W."/>
            <person name="Hu P."/>
            <person name="Grant R.A."/>
            <person name="Boekhout T."/>
            <person name="Kuramae E.E."/>
            <person name="Kronstad J.W."/>
            <person name="Deangelis Y.M."/>
            <person name="Reeder N.L."/>
            <person name="Johnstone K.R."/>
            <person name="Leland M."/>
            <person name="Fieno A.M."/>
            <person name="Begley W.M."/>
            <person name="Sun Y."/>
            <person name="Lacey M.P."/>
            <person name="Chaudhary T."/>
            <person name="Keough T."/>
            <person name="Chu L."/>
            <person name="Sears R."/>
            <person name="Yuan B."/>
            <person name="Dawson T.L.Jr."/>
        </authorList>
    </citation>
    <scope>NUCLEOTIDE SEQUENCE [LARGE SCALE GENOMIC DNA]</scope>
    <source>
        <strain evidence="2">ATCC MYA-4612 / CBS 7966</strain>
    </source>
</reference>
<dbReference type="EMBL" id="AAYY01000008">
    <property type="protein sequence ID" value="EDP43305.1"/>
    <property type="molecule type" value="Genomic_DNA"/>
</dbReference>
<dbReference type="InterPro" id="IPR018852">
    <property type="entry name" value="DUF2456"/>
</dbReference>
<protein>
    <submittedName>
        <fullName evidence="1">Uncharacterized protein</fullName>
    </submittedName>
</protein>
<dbReference type="PANTHER" id="PTHR28297:SF1">
    <property type="entry name" value="FUNGAL PROTEIN"/>
    <property type="match status" value="1"/>
</dbReference>
<dbReference type="AlphaFoldDB" id="A8Q355"/>
<evidence type="ECO:0000313" key="2">
    <source>
        <dbReference type="Proteomes" id="UP000008837"/>
    </source>
</evidence>
<dbReference type="RefSeq" id="XP_001730519.1">
    <property type="nucleotide sequence ID" value="XM_001730467.1"/>
</dbReference>
<organism evidence="1 2">
    <name type="scientific">Malassezia globosa (strain ATCC MYA-4612 / CBS 7966)</name>
    <name type="common">Dandruff-associated fungus</name>
    <dbReference type="NCBI Taxonomy" id="425265"/>
    <lineage>
        <taxon>Eukaryota</taxon>
        <taxon>Fungi</taxon>
        <taxon>Dikarya</taxon>
        <taxon>Basidiomycota</taxon>
        <taxon>Ustilaginomycotina</taxon>
        <taxon>Malasseziomycetes</taxon>
        <taxon>Malasseziales</taxon>
        <taxon>Malasseziaceae</taxon>
        <taxon>Malassezia</taxon>
    </lineage>
</organism>